<dbReference type="InterPro" id="IPR012340">
    <property type="entry name" value="NA-bd_OB-fold"/>
</dbReference>
<dbReference type="SUPFAM" id="SSF50249">
    <property type="entry name" value="Nucleic acid-binding proteins"/>
    <property type="match status" value="1"/>
</dbReference>
<comment type="caution">
    <text evidence="9">The sequence shown here is derived from an EMBL/GenBank/DDBJ whole genome shotgun (WGS) entry which is preliminary data.</text>
</comment>
<protein>
    <recommendedName>
        <fullName evidence="2 7">DNA repair protein RecO</fullName>
    </recommendedName>
    <alternativeName>
        <fullName evidence="6 7">Recombination protein O</fullName>
    </alternativeName>
</protein>
<dbReference type="HAMAP" id="MF_00201">
    <property type="entry name" value="RecO"/>
    <property type="match status" value="1"/>
</dbReference>
<dbReference type="EMBL" id="PFAP01000001">
    <property type="protein sequence ID" value="PIR94640.1"/>
    <property type="molecule type" value="Genomic_DNA"/>
</dbReference>
<dbReference type="InterPro" id="IPR022572">
    <property type="entry name" value="DNA_rep/recomb_RecO_N"/>
</dbReference>
<reference evidence="10" key="1">
    <citation type="submission" date="2017-09" db="EMBL/GenBank/DDBJ databases">
        <title>Depth-based differentiation of microbial function through sediment-hosted aquifers and enrichment of novel symbionts in the deep terrestrial subsurface.</title>
        <authorList>
            <person name="Probst A.J."/>
            <person name="Ladd B."/>
            <person name="Jarett J.K."/>
            <person name="Geller-Mcgrath D.E."/>
            <person name="Sieber C.M.K."/>
            <person name="Emerson J.B."/>
            <person name="Anantharaman K."/>
            <person name="Thomas B.C."/>
            <person name="Malmstrom R."/>
            <person name="Stieglmeier M."/>
            <person name="Klingl A."/>
            <person name="Woyke T."/>
            <person name="Ryan C.M."/>
            <person name="Banfield J.F."/>
        </authorList>
    </citation>
    <scope>NUCLEOTIDE SEQUENCE [LARGE SCALE GENOMIC DNA]</scope>
</reference>
<dbReference type="NCBIfam" id="TIGR00613">
    <property type="entry name" value="reco"/>
    <property type="match status" value="1"/>
</dbReference>
<dbReference type="PANTHER" id="PTHR33991:SF1">
    <property type="entry name" value="DNA REPAIR PROTEIN RECO"/>
    <property type="match status" value="1"/>
</dbReference>
<evidence type="ECO:0000256" key="1">
    <source>
        <dbReference type="ARBA" id="ARBA00007452"/>
    </source>
</evidence>
<dbReference type="InterPro" id="IPR042242">
    <property type="entry name" value="RecO_C"/>
</dbReference>
<feature type="domain" description="DNA replication/recombination mediator RecO N-terminal" evidence="8">
    <location>
        <begin position="1"/>
        <end position="80"/>
    </location>
</feature>
<dbReference type="GO" id="GO:0006302">
    <property type="term" value="P:double-strand break repair"/>
    <property type="evidence" value="ECO:0007669"/>
    <property type="project" value="TreeGrafter"/>
</dbReference>
<dbReference type="GO" id="GO:0006310">
    <property type="term" value="P:DNA recombination"/>
    <property type="evidence" value="ECO:0007669"/>
    <property type="project" value="UniProtKB-UniRule"/>
</dbReference>
<sequence length="242" mass="27909">MNSTYKTIGIVIKRKDWRENDSLFSFYTQDFGKVEAIATSSKKITSKLAGHLSSFGLVDLMIARGKRIDRLAQARLIQKFPCDNIQDYKFFTSLIEFLDKAIVGHEADPAIWSLLTKTVDSYISNPNQDYQAVLKLLFYLKTIEILGYRPELYQCVICQKNNVTHPYFSFINNGLVCKTCNITKHSVSKESIILSRLLYDDQEMLSRVIFNREIIKQTSAFISKLLTHIFEKPFYSMGIDKV</sequence>
<name>A0A2H0V8G9_9BACT</name>
<comment type="function">
    <text evidence="7">Involved in DNA repair and RecF pathway recombination.</text>
</comment>
<evidence type="ECO:0000256" key="7">
    <source>
        <dbReference type="HAMAP-Rule" id="MF_00201"/>
    </source>
</evidence>
<evidence type="ECO:0000256" key="4">
    <source>
        <dbReference type="ARBA" id="ARBA00023172"/>
    </source>
</evidence>
<keyword evidence="3 7" id="KW-0227">DNA damage</keyword>
<keyword evidence="5 7" id="KW-0234">DNA repair</keyword>
<evidence type="ECO:0000313" key="9">
    <source>
        <dbReference type="EMBL" id="PIR94640.1"/>
    </source>
</evidence>
<accession>A0A2H0V8G9</accession>
<evidence type="ECO:0000256" key="2">
    <source>
        <dbReference type="ARBA" id="ARBA00021310"/>
    </source>
</evidence>
<dbReference type="Pfam" id="PF11967">
    <property type="entry name" value="RecO_N"/>
    <property type="match status" value="1"/>
</dbReference>
<dbReference type="Gene3D" id="2.40.50.140">
    <property type="entry name" value="Nucleic acid-binding proteins"/>
    <property type="match status" value="1"/>
</dbReference>
<dbReference type="Pfam" id="PF02565">
    <property type="entry name" value="RecO_C"/>
    <property type="match status" value="1"/>
</dbReference>
<proteinExistence type="inferred from homology"/>
<dbReference type="InterPro" id="IPR003717">
    <property type="entry name" value="RecO"/>
</dbReference>
<evidence type="ECO:0000313" key="10">
    <source>
        <dbReference type="Proteomes" id="UP000229901"/>
    </source>
</evidence>
<keyword evidence="4 7" id="KW-0233">DNA recombination</keyword>
<evidence type="ECO:0000256" key="5">
    <source>
        <dbReference type="ARBA" id="ARBA00023204"/>
    </source>
</evidence>
<dbReference type="SUPFAM" id="SSF57863">
    <property type="entry name" value="ArfGap/RecO-like zinc finger"/>
    <property type="match status" value="1"/>
</dbReference>
<evidence type="ECO:0000259" key="8">
    <source>
        <dbReference type="Pfam" id="PF11967"/>
    </source>
</evidence>
<evidence type="ECO:0000256" key="6">
    <source>
        <dbReference type="ARBA" id="ARBA00033409"/>
    </source>
</evidence>
<gene>
    <name evidence="7 9" type="primary">recO</name>
    <name evidence="9" type="ORF">COT97_00045</name>
</gene>
<organism evidence="9 10">
    <name type="scientific">Candidatus Falkowbacteria bacterium CG10_big_fil_rev_8_21_14_0_10_39_11</name>
    <dbReference type="NCBI Taxonomy" id="1974565"/>
    <lineage>
        <taxon>Bacteria</taxon>
        <taxon>Candidatus Falkowiibacteriota</taxon>
    </lineage>
</organism>
<dbReference type="PANTHER" id="PTHR33991">
    <property type="entry name" value="DNA REPAIR PROTEIN RECO"/>
    <property type="match status" value="1"/>
</dbReference>
<dbReference type="AlphaFoldDB" id="A0A2H0V8G9"/>
<dbReference type="Gene3D" id="1.20.1440.120">
    <property type="entry name" value="Recombination protein O, C-terminal domain"/>
    <property type="match status" value="1"/>
</dbReference>
<dbReference type="InterPro" id="IPR037278">
    <property type="entry name" value="ARFGAP/RecO"/>
</dbReference>
<dbReference type="Proteomes" id="UP000229901">
    <property type="component" value="Unassembled WGS sequence"/>
</dbReference>
<comment type="similarity">
    <text evidence="1 7">Belongs to the RecO family.</text>
</comment>
<dbReference type="GO" id="GO:0043590">
    <property type="term" value="C:bacterial nucleoid"/>
    <property type="evidence" value="ECO:0007669"/>
    <property type="project" value="TreeGrafter"/>
</dbReference>
<evidence type="ECO:0000256" key="3">
    <source>
        <dbReference type="ARBA" id="ARBA00022763"/>
    </source>
</evidence>